<evidence type="ECO:0000313" key="1">
    <source>
        <dbReference type="EMBL" id="SEG98649.1"/>
    </source>
</evidence>
<evidence type="ECO:0000313" key="3">
    <source>
        <dbReference type="Proteomes" id="UP000199690"/>
    </source>
</evidence>
<reference evidence="1" key="1">
    <citation type="submission" date="2016-10" db="EMBL/GenBank/DDBJ databases">
        <authorList>
            <person name="de Groot N.N."/>
        </authorList>
    </citation>
    <scope>NUCLEOTIDE SEQUENCE [LARGE SCALE GENOMIC DNA]</scope>
    <source>
        <strain evidence="1">ATCC 20501</strain>
    </source>
</reference>
<dbReference type="EMBL" id="FNVB01000021">
    <property type="protein sequence ID" value="SEG98649.1"/>
    <property type="molecule type" value="Genomic_DNA"/>
</dbReference>
<dbReference type="EMBL" id="FOME01000003">
    <property type="protein sequence ID" value="SFD24171.1"/>
    <property type="molecule type" value="Genomic_DNA"/>
</dbReference>
<dbReference type="Proteomes" id="UP000236729">
    <property type="component" value="Unassembled WGS sequence"/>
</dbReference>
<reference evidence="3 4" key="2">
    <citation type="submission" date="2016-10" db="EMBL/GenBank/DDBJ databases">
        <authorList>
            <person name="Varghese N."/>
            <person name="Submissions S."/>
        </authorList>
    </citation>
    <scope>NUCLEOTIDE SEQUENCE [LARGE SCALE GENOMIC DNA]</scope>
    <source>
        <strain evidence="4">ATCC 20501</strain>
        <strain evidence="2 3">CGMCC 4.3529</strain>
    </source>
</reference>
<dbReference type="RefSeq" id="WP_093350650.1">
    <property type="nucleotide sequence ID" value="NZ_FNVB01000021.1"/>
</dbReference>
<keyword evidence="3" id="KW-1185">Reference proteome</keyword>
<evidence type="ECO:0000313" key="2">
    <source>
        <dbReference type="EMBL" id="SFD24171.1"/>
    </source>
</evidence>
<sequence length="103" mass="12262">MTKQPITRYYNFGVTFRWIRGDAHIAVKRGYVCEGQAFVVLWQPPYEIRDRPGDDPRNDKRTWIATIPVNPIRWDDDRYFVNTACAWALKNPRFVDLKNRTDT</sequence>
<gene>
    <name evidence="1" type="ORF">SAMN02982929_07170</name>
    <name evidence="2" type="ORF">SAMN05216506_103199</name>
</gene>
<dbReference type="AlphaFoldDB" id="A0A1H6EPB9"/>
<name>A0A1H6EPB9_9PSEU</name>
<accession>A0A1I1QPY4</accession>
<proteinExistence type="predicted"/>
<protein>
    <submittedName>
        <fullName evidence="1">Uncharacterized protein</fullName>
    </submittedName>
</protein>
<organism evidence="1 4">
    <name type="scientific">Saccharopolyspora kobensis</name>
    <dbReference type="NCBI Taxonomy" id="146035"/>
    <lineage>
        <taxon>Bacteria</taxon>
        <taxon>Bacillati</taxon>
        <taxon>Actinomycetota</taxon>
        <taxon>Actinomycetes</taxon>
        <taxon>Pseudonocardiales</taxon>
        <taxon>Pseudonocardiaceae</taxon>
        <taxon>Saccharopolyspora</taxon>
    </lineage>
</organism>
<accession>A0A1H6EPB9</accession>
<dbReference type="Proteomes" id="UP000199690">
    <property type="component" value="Unassembled WGS sequence"/>
</dbReference>
<evidence type="ECO:0000313" key="4">
    <source>
        <dbReference type="Proteomes" id="UP000236729"/>
    </source>
</evidence>